<evidence type="ECO:0000256" key="1">
    <source>
        <dbReference type="SAM" id="Phobius"/>
    </source>
</evidence>
<feature type="transmembrane region" description="Helical" evidence="1">
    <location>
        <begin position="6"/>
        <end position="21"/>
    </location>
</feature>
<proteinExistence type="predicted"/>
<sequence length="139" mass="16037">MKIVIYIVYFLVFTFCYYFLNKRLPTKWVFILYPLIFVASIYPMKLWYNYAHPIYGEALAGSWLKIILMMFASLCVFNIIYGFVSIGVNTQVNFQQTYGNAQSSPIKNFIDNASNLKGALHFLFYLGGVILMGIATAKY</sequence>
<dbReference type="Proteomes" id="UP000662074">
    <property type="component" value="Unassembled WGS sequence"/>
</dbReference>
<feature type="transmembrane region" description="Helical" evidence="1">
    <location>
        <begin position="60"/>
        <end position="84"/>
    </location>
</feature>
<dbReference type="EMBL" id="BMDO01000002">
    <property type="protein sequence ID" value="GGI49886.1"/>
    <property type="molecule type" value="Genomic_DNA"/>
</dbReference>
<evidence type="ECO:0000313" key="2">
    <source>
        <dbReference type="EMBL" id="GGI49886.1"/>
    </source>
</evidence>
<organism evidence="2 3">
    <name type="scientific">Mucilaginibacter galii</name>
    <dbReference type="NCBI Taxonomy" id="2005073"/>
    <lineage>
        <taxon>Bacteria</taxon>
        <taxon>Pseudomonadati</taxon>
        <taxon>Bacteroidota</taxon>
        <taxon>Sphingobacteriia</taxon>
        <taxon>Sphingobacteriales</taxon>
        <taxon>Sphingobacteriaceae</taxon>
        <taxon>Mucilaginibacter</taxon>
    </lineage>
</organism>
<keyword evidence="1" id="KW-0812">Transmembrane</keyword>
<accession>A0A917J9F8</accession>
<keyword evidence="1" id="KW-1133">Transmembrane helix</keyword>
<feature type="transmembrane region" description="Helical" evidence="1">
    <location>
        <begin position="119"/>
        <end position="137"/>
    </location>
</feature>
<comment type="caution">
    <text evidence="2">The sequence shown here is derived from an EMBL/GenBank/DDBJ whole genome shotgun (WGS) entry which is preliminary data.</text>
</comment>
<gene>
    <name evidence="2" type="ORF">GCM10011425_10980</name>
</gene>
<keyword evidence="3" id="KW-1185">Reference proteome</keyword>
<reference evidence="2" key="1">
    <citation type="journal article" date="2014" name="Int. J. Syst. Evol. Microbiol.">
        <title>Complete genome sequence of Corynebacterium casei LMG S-19264T (=DSM 44701T), isolated from a smear-ripened cheese.</title>
        <authorList>
            <consortium name="US DOE Joint Genome Institute (JGI-PGF)"/>
            <person name="Walter F."/>
            <person name="Albersmeier A."/>
            <person name="Kalinowski J."/>
            <person name="Ruckert C."/>
        </authorList>
    </citation>
    <scope>NUCLEOTIDE SEQUENCE</scope>
    <source>
        <strain evidence="2">CCM 8711</strain>
    </source>
</reference>
<protein>
    <submittedName>
        <fullName evidence="2">Uncharacterized protein</fullName>
    </submittedName>
</protein>
<evidence type="ECO:0000313" key="3">
    <source>
        <dbReference type="Proteomes" id="UP000662074"/>
    </source>
</evidence>
<feature type="transmembrane region" description="Helical" evidence="1">
    <location>
        <begin position="28"/>
        <end position="48"/>
    </location>
</feature>
<keyword evidence="1" id="KW-0472">Membrane</keyword>
<reference evidence="2" key="2">
    <citation type="submission" date="2020-09" db="EMBL/GenBank/DDBJ databases">
        <authorList>
            <person name="Sun Q."/>
            <person name="Sedlacek I."/>
        </authorList>
    </citation>
    <scope>NUCLEOTIDE SEQUENCE</scope>
    <source>
        <strain evidence="2">CCM 8711</strain>
    </source>
</reference>
<dbReference type="AlphaFoldDB" id="A0A917J9F8"/>
<name>A0A917J9F8_9SPHI</name>